<dbReference type="InterPro" id="IPR017853">
    <property type="entry name" value="GH"/>
</dbReference>
<comment type="catalytic activity">
    <reaction evidence="1 6">
        <text>The enzyme specifically hydrolyzes (1-&gt;4)-beta-D-galactosidic linkages in type I arabinogalactans.</text>
        <dbReference type="EC" id="3.2.1.89"/>
    </reaction>
</comment>
<organism evidence="7 8">
    <name type="scientific">Microbispora bryophytorum subsp. camponoti</name>
    <dbReference type="NCBI Taxonomy" id="1677852"/>
    <lineage>
        <taxon>Bacteria</taxon>
        <taxon>Bacillati</taxon>
        <taxon>Actinomycetota</taxon>
        <taxon>Actinomycetes</taxon>
        <taxon>Streptosporangiales</taxon>
        <taxon>Streptosporangiaceae</taxon>
        <taxon>Microbispora</taxon>
    </lineage>
</organism>
<proteinExistence type="inferred from homology"/>
<name>A0ABR8L4Z5_9ACTN</name>
<dbReference type="EMBL" id="JACXRZ010000006">
    <property type="protein sequence ID" value="MBD3143558.1"/>
    <property type="molecule type" value="Genomic_DNA"/>
</dbReference>
<evidence type="ECO:0000256" key="6">
    <source>
        <dbReference type="RuleBase" id="RU361192"/>
    </source>
</evidence>
<keyword evidence="4 6" id="KW-0378">Hydrolase</keyword>
<evidence type="ECO:0000256" key="4">
    <source>
        <dbReference type="ARBA" id="ARBA00022801"/>
    </source>
</evidence>
<keyword evidence="5 6" id="KW-0326">Glycosidase</keyword>
<evidence type="ECO:0000256" key="1">
    <source>
        <dbReference type="ARBA" id="ARBA00001695"/>
    </source>
</evidence>
<feature type="signal peptide" evidence="6">
    <location>
        <begin position="1"/>
        <end position="26"/>
    </location>
</feature>
<dbReference type="Proteomes" id="UP000653231">
    <property type="component" value="Unassembled WGS sequence"/>
</dbReference>
<gene>
    <name evidence="7" type="ORF">IEQ31_10270</name>
</gene>
<sequence length="396" mass="42396">MVRHLAALLCAATALLAPLTPPIAAAAPAHAAVPDAVVPDITVPDAGGPRPGGGPPLPIRGADVSSLAKSEALGGTYRYANGRRGDALAILRHDGLNYIRLKVWVNPADGYNDRSRVLAVAKRAKALGMGLLVDFHYSDSWADPGKQNKPAAWESLSFDELKQALYDHTYDVLSALKAQGTTADMVQVGNELNGGLLWPDGRWDNWPQLAALLNAGYDAVKAVSGRTKVVLHLADGGDNGLYRWWFDNAAANGIRYDVIGLSYYPYWHGTMAAFQANLNDVAARYGKPVVVAETAYPFTTGDDDGWQNTVASAEPYPGYPATPAGQAAFARDLMNIVRAVPGGRGLGAFWWEATWTGVKGNGWDPADPASGNAWENQALFGFDDRALPALREFARR</sequence>
<dbReference type="EC" id="3.2.1.89" evidence="3 6"/>
<dbReference type="SUPFAM" id="SSF51445">
    <property type="entry name" value="(Trans)glycosidases"/>
    <property type="match status" value="1"/>
</dbReference>
<reference evidence="7 8" key="1">
    <citation type="submission" date="2020-09" db="EMBL/GenBank/DDBJ databases">
        <title>Actinomycete isolated from the Camponotus japonicus Mayr.</title>
        <authorList>
            <person name="Gong X."/>
        </authorList>
    </citation>
    <scope>NUCLEOTIDE SEQUENCE [LARGE SCALE GENOMIC DNA]</scope>
    <source>
        <strain evidence="7 8">2C-HV3</strain>
    </source>
</reference>
<comment type="similarity">
    <text evidence="2 6">Belongs to the glycosyl hydrolase 53 family.</text>
</comment>
<evidence type="ECO:0000313" key="8">
    <source>
        <dbReference type="Proteomes" id="UP000653231"/>
    </source>
</evidence>
<dbReference type="Pfam" id="PF07745">
    <property type="entry name" value="Glyco_hydro_53"/>
    <property type="match status" value="1"/>
</dbReference>
<dbReference type="RefSeq" id="WP_191051233.1">
    <property type="nucleotide sequence ID" value="NZ_JACXRZ010000006.1"/>
</dbReference>
<accession>A0ABR8L4Z5</accession>
<protein>
    <recommendedName>
        <fullName evidence="3 6">Arabinogalactan endo-beta-1,4-galactanase</fullName>
        <ecNumber evidence="3 6">3.2.1.89</ecNumber>
    </recommendedName>
</protein>
<evidence type="ECO:0000313" key="7">
    <source>
        <dbReference type="EMBL" id="MBD3143558.1"/>
    </source>
</evidence>
<dbReference type="PANTHER" id="PTHR34983">
    <property type="entry name" value="ARABINOGALACTAN ENDO-BETA-1,4-GALACTANASE A"/>
    <property type="match status" value="1"/>
</dbReference>
<keyword evidence="8" id="KW-1185">Reference proteome</keyword>
<evidence type="ECO:0000256" key="5">
    <source>
        <dbReference type="ARBA" id="ARBA00023295"/>
    </source>
</evidence>
<dbReference type="PANTHER" id="PTHR34983:SF1">
    <property type="entry name" value="ARABINOGALACTAN ENDO-BETA-1,4-GALACTANASE A"/>
    <property type="match status" value="1"/>
</dbReference>
<evidence type="ECO:0000256" key="2">
    <source>
        <dbReference type="ARBA" id="ARBA00010687"/>
    </source>
</evidence>
<comment type="caution">
    <text evidence="7">The sequence shown here is derived from an EMBL/GenBank/DDBJ whole genome shotgun (WGS) entry which is preliminary data.</text>
</comment>
<feature type="chain" id="PRO_5045009535" description="Arabinogalactan endo-beta-1,4-galactanase" evidence="6">
    <location>
        <begin position="27"/>
        <end position="396"/>
    </location>
</feature>
<dbReference type="GO" id="GO:0016787">
    <property type="term" value="F:hydrolase activity"/>
    <property type="evidence" value="ECO:0007669"/>
    <property type="project" value="UniProtKB-KW"/>
</dbReference>
<evidence type="ECO:0000256" key="3">
    <source>
        <dbReference type="ARBA" id="ARBA00012556"/>
    </source>
</evidence>
<dbReference type="Gene3D" id="3.20.20.80">
    <property type="entry name" value="Glycosidases"/>
    <property type="match status" value="1"/>
</dbReference>
<dbReference type="InterPro" id="IPR011683">
    <property type="entry name" value="Glyco_hydro_53"/>
</dbReference>
<keyword evidence="6" id="KW-0732">Signal</keyword>